<evidence type="ECO:0000256" key="2">
    <source>
        <dbReference type="ARBA" id="ARBA00022737"/>
    </source>
</evidence>
<dbReference type="Pfam" id="PF13812">
    <property type="entry name" value="PPR_3"/>
    <property type="match status" value="1"/>
</dbReference>
<dbReference type="NCBIfam" id="TIGR00756">
    <property type="entry name" value="PPR"/>
    <property type="match status" value="9"/>
</dbReference>
<evidence type="ECO:0000313" key="5">
    <source>
        <dbReference type="Proteomes" id="UP000004994"/>
    </source>
</evidence>
<dbReference type="Proteomes" id="UP000004994">
    <property type="component" value="Chromosome 7"/>
</dbReference>
<dbReference type="EnsemblPlants" id="Solyc07g047620.2.1">
    <property type="protein sequence ID" value="Solyc07g047620.2.1"/>
    <property type="gene ID" value="Solyc07g047620.2"/>
</dbReference>
<dbReference type="InterPro" id="IPR002885">
    <property type="entry name" value="PPR_rpt"/>
</dbReference>
<accession>A0A3Q7HAJ6</accession>
<dbReference type="AlphaFoldDB" id="A0A3Q7HAJ6"/>
<dbReference type="InterPro" id="IPR011990">
    <property type="entry name" value="TPR-like_helical_dom_sf"/>
</dbReference>
<sequence>MQTEKKAPINRCGKLSKQLYPLPSKSSVFKDGCPAVAQSFKKRKRFFLYCEVFVKSIATKQSKLDPIPLPHRTISEPKGQDLDFVNVAHSHLVHSDWTKLENLSSGLTQFRVKHILLKIQKDYVLSLEFFKWVEVKSPNSNTLENHSIVLHVLTKSKKFKSAESILRKLLESGSVDFPGKLFEAILLSYRICDSSPRVFDSLFKCHAHLKKFRNASDTFCSMKQYGFVPTVESCNAFMSALLSSDRVDVALAFYKEMRRSKISPNVYTFNMVVSALCKSGKLEKAVEVLREMENISLKPTAVSYNTLIAGHCNRDLLSVAMKLKTTMEMNGIQPVNVTYNTLIHGLCKVGKLHEANKLFSEMKRTGVAPNVVTYNTLINAYSQVGNSEMGSRLFEEMANNGLKADILTYNALIMGLCKEMKTKKAALLVKELDNANLVPNSSTFSYLISGQCTRRNPDRAFQLYKSMVRGGFYPNKPTLTLLISTFIKNEDYDGAMEVLKEMLERSITPDVGMLTEICSMFLRCGRDGVIIKLLQELEAKRLMPEGFDKTTVLSTQVWSSGQQPGWYIPHIGNWALGCESS</sequence>
<protein>
    <recommendedName>
        <fullName evidence="6">Pentacotripeptide-repeat region of PRORP domain-containing protein</fullName>
    </recommendedName>
</protein>
<dbReference type="PROSITE" id="PS51375">
    <property type="entry name" value="PPR"/>
    <property type="match status" value="9"/>
</dbReference>
<dbReference type="PANTHER" id="PTHR47447">
    <property type="entry name" value="OS03G0856100 PROTEIN"/>
    <property type="match status" value="1"/>
</dbReference>
<keyword evidence="5" id="KW-1185">Reference proteome</keyword>
<evidence type="ECO:0008006" key="6">
    <source>
        <dbReference type="Google" id="ProtNLM"/>
    </source>
</evidence>
<evidence type="ECO:0000256" key="1">
    <source>
        <dbReference type="ARBA" id="ARBA00007626"/>
    </source>
</evidence>
<dbReference type="Pfam" id="PF13041">
    <property type="entry name" value="PPR_2"/>
    <property type="match status" value="3"/>
</dbReference>
<dbReference type="OMA" id="CRMKDYG"/>
<feature type="repeat" description="PPR" evidence="3">
    <location>
        <begin position="405"/>
        <end position="439"/>
    </location>
</feature>
<feature type="repeat" description="PPR" evidence="3">
    <location>
        <begin position="440"/>
        <end position="474"/>
    </location>
</feature>
<feature type="repeat" description="PPR" evidence="3">
    <location>
        <begin position="265"/>
        <end position="299"/>
    </location>
</feature>
<feature type="repeat" description="PPR" evidence="3">
    <location>
        <begin position="230"/>
        <end position="264"/>
    </location>
</feature>
<dbReference type="Gene3D" id="1.25.40.10">
    <property type="entry name" value="Tetratricopeptide repeat domain"/>
    <property type="match status" value="3"/>
</dbReference>
<feature type="repeat" description="PPR" evidence="3">
    <location>
        <begin position="370"/>
        <end position="404"/>
    </location>
</feature>
<feature type="repeat" description="PPR" evidence="3">
    <location>
        <begin position="475"/>
        <end position="509"/>
    </location>
</feature>
<reference evidence="4" key="2">
    <citation type="submission" date="2019-01" db="UniProtKB">
        <authorList>
            <consortium name="EnsemblPlants"/>
        </authorList>
    </citation>
    <scope>IDENTIFICATION</scope>
    <source>
        <strain evidence="4">cv. Heinz 1706</strain>
    </source>
</reference>
<reference evidence="4" key="1">
    <citation type="journal article" date="2012" name="Nature">
        <title>The tomato genome sequence provides insights into fleshy fruit evolution.</title>
        <authorList>
            <consortium name="Tomato Genome Consortium"/>
        </authorList>
    </citation>
    <scope>NUCLEOTIDE SEQUENCE [LARGE SCALE GENOMIC DNA]</scope>
    <source>
        <strain evidence="4">cv. Heinz 1706</strain>
    </source>
</reference>
<dbReference type="PANTHER" id="PTHR47447:SF17">
    <property type="entry name" value="OS12G0638900 PROTEIN"/>
    <property type="match status" value="1"/>
</dbReference>
<dbReference type="Gramene" id="Solyc07g047620.2.1">
    <property type="protein sequence ID" value="Solyc07g047620.2.1"/>
    <property type="gene ID" value="Solyc07g047620.2"/>
</dbReference>
<evidence type="ECO:0000313" key="4">
    <source>
        <dbReference type="EnsemblPlants" id="Solyc07g047620.2.1"/>
    </source>
</evidence>
<dbReference type="PaxDb" id="4081-Solyc07g047620.1.1"/>
<dbReference type="Pfam" id="PF12854">
    <property type="entry name" value="PPR_1"/>
    <property type="match status" value="1"/>
</dbReference>
<feature type="repeat" description="PPR" evidence="3">
    <location>
        <begin position="300"/>
        <end position="334"/>
    </location>
</feature>
<organism evidence="4">
    <name type="scientific">Solanum lycopersicum</name>
    <name type="common">Tomato</name>
    <name type="synonym">Lycopersicon esculentum</name>
    <dbReference type="NCBI Taxonomy" id="4081"/>
    <lineage>
        <taxon>Eukaryota</taxon>
        <taxon>Viridiplantae</taxon>
        <taxon>Streptophyta</taxon>
        <taxon>Embryophyta</taxon>
        <taxon>Tracheophyta</taxon>
        <taxon>Spermatophyta</taxon>
        <taxon>Magnoliopsida</taxon>
        <taxon>eudicotyledons</taxon>
        <taxon>Gunneridae</taxon>
        <taxon>Pentapetalae</taxon>
        <taxon>asterids</taxon>
        <taxon>lamiids</taxon>
        <taxon>Solanales</taxon>
        <taxon>Solanaceae</taxon>
        <taxon>Solanoideae</taxon>
        <taxon>Solaneae</taxon>
        <taxon>Solanum</taxon>
        <taxon>Solanum subgen. Lycopersicon</taxon>
    </lineage>
</organism>
<comment type="similarity">
    <text evidence="1">Belongs to the PPR family. P subfamily.</text>
</comment>
<evidence type="ECO:0000256" key="3">
    <source>
        <dbReference type="PROSITE-ProRule" id="PRU00708"/>
    </source>
</evidence>
<keyword evidence="2" id="KW-0677">Repeat</keyword>
<dbReference type="InParanoid" id="A0A3Q7HAJ6"/>
<feature type="repeat" description="PPR" evidence="3">
    <location>
        <begin position="335"/>
        <end position="369"/>
    </location>
</feature>
<feature type="repeat" description="PPR" evidence="3">
    <location>
        <begin position="195"/>
        <end position="229"/>
    </location>
</feature>
<proteinExistence type="inferred from homology"/>
<name>A0A3Q7HAJ6_SOLLC</name>